<accession>A0ABY6B8G2</accession>
<reference evidence="1" key="1">
    <citation type="submission" date="2022-09" db="EMBL/GenBank/DDBJ databases">
        <title>Tahibacter sp. nov., isolated from a fresh water.</title>
        <authorList>
            <person name="Baek J.H."/>
            <person name="Lee J.K."/>
            <person name="Kim J.M."/>
            <person name="Jeon C.O."/>
        </authorList>
    </citation>
    <scope>NUCLEOTIDE SEQUENCE</scope>
    <source>
        <strain evidence="1">W38</strain>
    </source>
</reference>
<dbReference type="RefSeq" id="WP_261693288.1">
    <property type="nucleotide sequence ID" value="NZ_CP104694.1"/>
</dbReference>
<proteinExistence type="predicted"/>
<dbReference type="EMBL" id="CP104694">
    <property type="protein sequence ID" value="UXI66304.1"/>
    <property type="molecule type" value="Genomic_DNA"/>
</dbReference>
<organism evidence="1 2">
    <name type="scientific">Tahibacter amnicola</name>
    <dbReference type="NCBI Taxonomy" id="2976241"/>
    <lineage>
        <taxon>Bacteria</taxon>
        <taxon>Pseudomonadati</taxon>
        <taxon>Pseudomonadota</taxon>
        <taxon>Gammaproteobacteria</taxon>
        <taxon>Lysobacterales</taxon>
        <taxon>Rhodanobacteraceae</taxon>
        <taxon>Tahibacter</taxon>
    </lineage>
</organism>
<evidence type="ECO:0000313" key="1">
    <source>
        <dbReference type="EMBL" id="UXI66304.1"/>
    </source>
</evidence>
<sequence>MPWLLAVGLACATVGVSADGTDDRRLRAGARLFRSLMAADVSLERKAAEGRLTVLVYLADMQRKAEVEAVLSNSGAPDAARIRDMPVEMVVSSDLPTGTATPPAAVFLATRLKSADVQALVDWSIAHHVIVYSPFEGDVERGIPAGLAVEAKVQPFLNLTTLEAAGIELKPFFVQVAKVHR</sequence>
<dbReference type="Proteomes" id="UP001064632">
    <property type="component" value="Chromosome"/>
</dbReference>
<protein>
    <submittedName>
        <fullName evidence="1">Uncharacterized protein</fullName>
    </submittedName>
</protein>
<name>A0ABY6B8G2_9GAMM</name>
<gene>
    <name evidence="1" type="ORF">N4264_16275</name>
</gene>
<keyword evidence="2" id="KW-1185">Reference proteome</keyword>
<evidence type="ECO:0000313" key="2">
    <source>
        <dbReference type="Proteomes" id="UP001064632"/>
    </source>
</evidence>